<organism evidence="13 14">
    <name type="scientific">Ferruginivarius sediminum</name>
    <dbReference type="NCBI Taxonomy" id="2661937"/>
    <lineage>
        <taxon>Bacteria</taxon>
        <taxon>Pseudomonadati</taxon>
        <taxon>Pseudomonadota</taxon>
        <taxon>Alphaproteobacteria</taxon>
        <taxon>Rhodospirillales</taxon>
        <taxon>Rhodospirillaceae</taxon>
        <taxon>Ferruginivarius</taxon>
    </lineage>
</organism>
<feature type="transmembrane region" description="Helical" evidence="11">
    <location>
        <begin position="108"/>
        <end position="132"/>
    </location>
</feature>
<feature type="transmembrane region" description="Helical" evidence="11">
    <location>
        <begin position="184"/>
        <end position="207"/>
    </location>
</feature>
<dbReference type="GO" id="GO:0046933">
    <property type="term" value="F:proton-transporting ATP synthase activity, rotational mechanism"/>
    <property type="evidence" value="ECO:0007669"/>
    <property type="project" value="UniProtKB-UniRule"/>
</dbReference>
<keyword evidence="8 11" id="KW-0406">Ion transport</keyword>
<reference evidence="13 14" key="1">
    <citation type="submission" date="2018-07" db="EMBL/GenBank/DDBJ databases">
        <title>Venubactetium sediminum gen. nov., sp. nov., isolated from a marine solar saltern.</title>
        <authorList>
            <person name="Wang S."/>
        </authorList>
    </citation>
    <scope>NUCLEOTIDE SEQUENCE [LARGE SCALE GENOMIC DNA]</scope>
    <source>
        <strain evidence="13 14">WD2A32</strain>
    </source>
</reference>
<feature type="transmembrane region" description="Helical" evidence="11">
    <location>
        <begin position="144"/>
        <end position="164"/>
    </location>
</feature>
<keyword evidence="10 11" id="KW-0066">ATP synthesis</keyword>
<evidence type="ECO:0000256" key="10">
    <source>
        <dbReference type="ARBA" id="ARBA00023310"/>
    </source>
</evidence>
<dbReference type="RefSeq" id="WP_114582996.1">
    <property type="nucleotide sequence ID" value="NZ_QPMH01000015.1"/>
</dbReference>
<proteinExistence type="inferred from homology"/>
<dbReference type="EMBL" id="QPMH01000015">
    <property type="protein sequence ID" value="RDD61167.1"/>
    <property type="molecule type" value="Genomic_DNA"/>
</dbReference>
<dbReference type="PANTHER" id="PTHR11410:SF0">
    <property type="entry name" value="ATP SYNTHASE SUBUNIT A"/>
    <property type="match status" value="1"/>
</dbReference>
<dbReference type="PANTHER" id="PTHR11410">
    <property type="entry name" value="ATP SYNTHASE SUBUNIT A"/>
    <property type="match status" value="1"/>
</dbReference>
<comment type="similarity">
    <text evidence="2 11 12">Belongs to the ATPase A chain family.</text>
</comment>
<dbReference type="PRINTS" id="PR00123">
    <property type="entry name" value="ATPASEA"/>
</dbReference>
<dbReference type="Proteomes" id="UP000253941">
    <property type="component" value="Unassembled WGS sequence"/>
</dbReference>
<evidence type="ECO:0000256" key="3">
    <source>
        <dbReference type="ARBA" id="ARBA00022448"/>
    </source>
</evidence>
<keyword evidence="6 11" id="KW-0375">Hydrogen ion transport</keyword>
<comment type="function">
    <text evidence="11 12">Key component of the proton channel; it plays a direct role in the translocation of protons across the membrane.</text>
</comment>
<comment type="caution">
    <text evidence="13">The sequence shown here is derived from an EMBL/GenBank/DDBJ whole genome shotgun (WGS) entry which is preliminary data.</text>
</comment>
<keyword evidence="7 11" id="KW-1133">Transmembrane helix</keyword>
<dbReference type="InterPro" id="IPR023011">
    <property type="entry name" value="ATP_synth_F0_asu_AS"/>
</dbReference>
<dbReference type="NCBIfam" id="TIGR01131">
    <property type="entry name" value="ATP_synt_6_or_A"/>
    <property type="match status" value="1"/>
</dbReference>
<protein>
    <recommendedName>
        <fullName evidence="11 12">ATP synthase subunit a</fullName>
    </recommendedName>
    <alternativeName>
        <fullName evidence="11">ATP synthase F0 sector subunit a</fullName>
    </alternativeName>
    <alternativeName>
        <fullName evidence="11">F-ATPase subunit 6</fullName>
    </alternativeName>
</protein>
<dbReference type="SUPFAM" id="SSF81336">
    <property type="entry name" value="F1F0 ATP synthase subunit A"/>
    <property type="match status" value="1"/>
</dbReference>
<dbReference type="NCBIfam" id="NF004482">
    <property type="entry name" value="PRK05815.2-4"/>
    <property type="match status" value="1"/>
</dbReference>
<evidence type="ECO:0000313" key="14">
    <source>
        <dbReference type="Proteomes" id="UP000253941"/>
    </source>
</evidence>
<dbReference type="Gene3D" id="1.20.120.220">
    <property type="entry name" value="ATP synthase, F0 complex, subunit A"/>
    <property type="match status" value="1"/>
</dbReference>
<evidence type="ECO:0000256" key="1">
    <source>
        <dbReference type="ARBA" id="ARBA00004141"/>
    </source>
</evidence>
<dbReference type="InterPro" id="IPR035908">
    <property type="entry name" value="F0_ATP_A_sf"/>
</dbReference>
<dbReference type="InterPro" id="IPR000568">
    <property type="entry name" value="ATP_synth_F0_asu"/>
</dbReference>
<name>A0A369TAG2_9PROT</name>
<feature type="transmembrane region" description="Helical" evidence="11">
    <location>
        <begin position="28"/>
        <end position="46"/>
    </location>
</feature>
<feature type="transmembrane region" description="Helical" evidence="11">
    <location>
        <begin position="214"/>
        <end position="233"/>
    </location>
</feature>
<keyword evidence="14" id="KW-1185">Reference proteome</keyword>
<keyword evidence="9 11" id="KW-0472">Membrane</keyword>
<gene>
    <name evidence="11" type="primary">atpB</name>
    <name evidence="13" type="ORF">DRB17_14620</name>
</gene>
<sequence>MDPLHQFEIHAIVPIQVGDLNLSYTNSSLWMTIAVILITALMTLPTRGRALIPGRIQSIAEVLYETTANMLRESAGREGRAYFPFIFSLFSFLLVGNLQGLIPGSFTFTSHIVVTFSLAIVVFLGTTAIGFIKHGPHFLKFFMPEGAPIWSAPLLVFIELISYLSRPVSLALRLFANMLVGHALLKTIAGFVFVLGIAGIVPLAATVAITALEFLVAVLQAYVFAILSCIYLNDALHMH</sequence>
<evidence type="ECO:0000256" key="2">
    <source>
        <dbReference type="ARBA" id="ARBA00006810"/>
    </source>
</evidence>
<evidence type="ECO:0000256" key="7">
    <source>
        <dbReference type="ARBA" id="ARBA00022989"/>
    </source>
</evidence>
<evidence type="ECO:0000256" key="9">
    <source>
        <dbReference type="ARBA" id="ARBA00023136"/>
    </source>
</evidence>
<dbReference type="Pfam" id="PF00119">
    <property type="entry name" value="ATP-synt_A"/>
    <property type="match status" value="1"/>
</dbReference>
<dbReference type="CDD" id="cd00310">
    <property type="entry name" value="ATP-synt_Fo_a_6"/>
    <property type="match status" value="1"/>
</dbReference>
<keyword evidence="11" id="KW-1003">Cell membrane</keyword>
<dbReference type="FunFam" id="1.20.120.220:FF:000003">
    <property type="entry name" value="ATP synthase subunit a"/>
    <property type="match status" value="1"/>
</dbReference>
<dbReference type="GO" id="GO:0045259">
    <property type="term" value="C:proton-transporting ATP synthase complex"/>
    <property type="evidence" value="ECO:0007669"/>
    <property type="project" value="UniProtKB-KW"/>
</dbReference>
<comment type="subcellular location">
    <subcellularLocation>
        <location evidence="11 12">Cell membrane</location>
        <topology evidence="11 12">Multi-pass membrane protein</topology>
    </subcellularLocation>
    <subcellularLocation>
        <location evidence="1">Membrane</location>
        <topology evidence="1">Multi-pass membrane protein</topology>
    </subcellularLocation>
</comment>
<dbReference type="InterPro" id="IPR045083">
    <property type="entry name" value="ATP_synth_F0_asu_bact/mt"/>
</dbReference>
<evidence type="ECO:0000256" key="8">
    <source>
        <dbReference type="ARBA" id="ARBA00023065"/>
    </source>
</evidence>
<accession>A0A369TAG2</accession>
<evidence type="ECO:0000256" key="12">
    <source>
        <dbReference type="RuleBase" id="RU000483"/>
    </source>
</evidence>
<dbReference type="GO" id="GO:0005886">
    <property type="term" value="C:plasma membrane"/>
    <property type="evidence" value="ECO:0007669"/>
    <property type="project" value="UniProtKB-SubCell"/>
</dbReference>
<feature type="transmembrane region" description="Helical" evidence="11">
    <location>
        <begin position="81"/>
        <end position="102"/>
    </location>
</feature>
<keyword evidence="4 11" id="KW-0138">CF(0)</keyword>
<evidence type="ECO:0000256" key="5">
    <source>
        <dbReference type="ARBA" id="ARBA00022692"/>
    </source>
</evidence>
<dbReference type="PROSITE" id="PS00449">
    <property type="entry name" value="ATPASE_A"/>
    <property type="match status" value="1"/>
</dbReference>
<evidence type="ECO:0000256" key="4">
    <source>
        <dbReference type="ARBA" id="ARBA00022547"/>
    </source>
</evidence>
<dbReference type="AlphaFoldDB" id="A0A369TAG2"/>
<dbReference type="HAMAP" id="MF_01393">
    <property type="entry name" value="ATP_synth_a_bact"/>
    <property type="match status" value="1"/>
</dbReference>
<keyword evidence="3 11" id="KW-0813">Transport</keyword>
<evidence type="ECO:0000313" key="13">
    <source>
        <dbReference type="EMBL" id="RDD61167.1"/>
    </source>
</evidence>
<evidence type="ECO:0000256" key="11">
    <source>
        <dbReference type="HAMAP-Rule" id="MF_01393"/>
    </source>
</evidence>
<keyword evidence="5 11" id="KW-0812">Transmembrane</keyword>
<evidence type="ECO:0000256" key="6">
    <source>
        <dbReference type="ARBA" id="ARBA00022781"/>
    </source>
</evidence>